<evidence type="ECO:0000256" key="2">
    <source>
        <dbReference type="ARBA" id="ARBA00022525"/>
    </source>
</evidence>
<evidence type="ECO:0000313" key="6">
    <source>
        <dbReference type="Ensembl" id="ENSCABP00000025392.1"/>
    </source>
</evidence>
<dbReference type="GO" id="GO:0005615">
    <property type="term" value="C:extracellular space"/>
    <property type="evidence" value="ECO:0007669"/>
    <property type="project" value="TreeGrafter"/>
</dbReference>
<name>A0A8C0J184_CHEAB</name>
<dbReference type="Proteomes" id="UP000694404">
    <property type="component" value="Unplaced"/>
</dbReference>
<feature type="signal peptide" evidence="4">
    <location>
        <begin position="1"/>
        <end position="23"/>
    </location>
</feature>
<protein>
    <submittedName>
        <fullName evidence="6">Olfactomedin like 1</fullName>
    </submittedName>
</protein>
<keyword evidence="2" id="KW-0964">Secreted</keyword>
<feature type="disulfide bond" evidence="3">
    <location>
        <begin position="142"/>
        <end position="324"/>
    </location>
</feature>
<reference evidence="6" key="1">
    <citation type="submission" date="2025-08" db="UniProtKB">
        <authorList>
            <consortium name="Ensembl"/>
        </authorList>
    </citation>
    <scope>IDENTIFICATION</scope>
</reference>
<dbReference type="AlphaFoldDB" id="A0A8C0J184"/>
<dbReference type="PANTHER" id="PTHR23192">
    <property type="entry name" value="OLFACTOMEDIN-RELATED"/>
    <property type="match status" value="1"/>
</dbReference>
<dbReference type="SMART" id="SM00284">
    <property type="entry name" value="OLF"/>
    <property type="match status" value="1"/>
</dbReference>
<dbReference type="GO" id="GO:0007165">
    <property type="term" value="P:signal transduction"/>
    <property type="evidence" value="ECO:0007669"/>
    <property type="project" value="TreeGrafter"/>
</dbReference>
<feature type="domain" description="Olfactomedin-like" evidence="5">
    <location>
        <begin position="141"/>
        <end position="397"/>
    </location>
</feature>
<proteinExistence type="predicted"/>
<evidence type="ECO:0000313" key="7">
    <source>
        <dbReference type="Proteomes" id="UP000694404"/>
    </source>
</evidence>
<dbReference type="InterPro" id="IPR003112">
    <property type="entry name" value="Olfac-like_dom"/>
</dbReference>
<dbReference type="PANTHER" id="PTHR23192:SF13">
    <property type="entry name" value="OLFACTOMEDIN-LIKE PROTEIN 1"/>
    <property type="match status" value="1"/>
</dbReference>
<dbReference type="Ensembl" id="ENSCABT00000027826.1">
    <property type="protein sequence ID" value="ENSCABP00000025392.1"/>
    <property type="gene ID" value="ENSCABG00000018684.1"/>
</dbReference>
<evidence type="ECO:0000256" key="1">
    <source>
        <dbReference type="ARBA" id="ARBA00004613"/>
    </source>
</evidence>
<keyword evidence="3" id="KW-1015">Disulfide bond</keyword>
<keyword evidence="4" id="KW-0732">Signal</keyword>
<reference evidence="6" key="2">
    <citation type="submission" date="2025-09" db="UniProtKB">
        <authorList>
            <consortium name="Ensembl"/>
        </authorList>
    </citation>
    <scope>IDENTIFICATION</scope>
</reference>
<dbReference type="InterPro" id="IPR050605">
    <property type="entry name" value="Olfactomedin-like_domain"/>
</dbReference>
<sequence length="399" mass="46069">KTMVILQLRFLLVSFFTSIVGEAQYVMQDAVLMHYIDRRFLSLESRLEKCNQDILDYVQEFHAFSRRMILRLEGLRVYKAEFKNEVAHLLTRVERAQRDIDYFESTRESTACVEVDEDLVEKQLNEDAEEKRKVKLMLNASCDNMLAGIKSIKIVKKTGDMHGSWMTDPGKDHLKIYFLSGSKNNVILEFANIRAFTERNHKLTPRRVNLPSSWQGTGHVVYNGFLFYHIYDSLNEIVKYNIQRRKVTDRMLLPGAGQISAYELFPDTKIDLAVDEQGLWAIHAEPDTSGNLVITKINHMTMTVEHTWDTSCNSKNAEGAFLMCGTLYVVYNSHSGGTSRIECVYDVLDTINTYEIPLLPFPKRQGSHSMIHYNPKEKQLFAWANGSQILYKLQTKQKV</sequence>
<gene>
    <name evidence="6" type="primary">OLFML1</name>
</gene>
<keyword evidence="7" id="KW-1185">Reference proteome</keyword>
<dbReference type="PROSITE" id="PS51132">
    <property type="entry name" value="OLF"/>
    <property type="match status" value="1"/>
</dbReference>
<evidence type="ECO:0000256" key="3">
    <source>
        <dbReference type="PROSITE-ProRule" id="PRU00446"/>
    </source>
</evidence>
<evidence type="ECO:0000259" key="5">
    <source>
        <dbReference type="PROSITE" id="PS51132"/>
    </source>
</evidence>
<feature type="chain" id="PRO_5033999860" evidence="4">
    <location>
        <begin position="24"/>
        <end position="399"/>
    </location>
</feature>
<comment type="subcellular location">
    <subcellularLocation>
        <location evidence="1">Secreted</location>
    </subcellularLocation>
</comment>
<dbReference type="Pfam" id="PF02191">
    <property type="entry name" value="OLF"/>
    <property type="match status" value="1"/>
</dbReference>
<organism evidence="6 7">
    <name type="scientific">Chelonoidis abingdonii</name>
    <name type="common">Abingdon island giant tortoise</name>
    <name type="synonym">Testudo abingdonii</name>
    <dbReference type="NCBI Taxonomy" id="106734"/>
    <lineage>
        <taxon>Eukaryota</taxon>
        <taxon>Metazoa</taxon>
        <taxon>Chordata</taxon>
        <taxon>Craniata</taxon>
        <taxon>Vertebrata</taxon>
        <taxon>Euteleostomi</taxon>
        <taxon>Archelosauria</taxon>
        <taxon>Testudinata</taxon>
        <taxon>Testudines</taxon>
        <taxon>Cryptodira</taxon>
        <taxon>Durocryptodira</taxon>
        <taxon>Testudinoidea</taxon>
        <taxon>Testudinidae</taxon>
        <taxon>Chelonoidis</taxon>
    </lineage>
</organism>
<dbReference type="OMA" id="IHYHPGD"/>
<dbReference type="GeneTree" id="ENSGT00940000160055"/>
<accession>A0A8C0J184</accession>
<evidence type="ECO:0000256" key="4">
    <source>
        <dbReference type="SAM" id="SignalP"/>
    </source>
</evidence>